<feature type="domain" description="Mechanosensitive ion channel MscS C-terminal" evidence="9">
    <location>
        <begin position="183"/>
        <end position="269"/>
    </location>
</feature>
<evidence type="ECO:0000256" key="3">
    <source>
        <dbReference type="ARBA" id="ARBA00022475"/>
    </source>
</evidence>
<dbReference type="Gene3D" id="1.10.287.1260">
    <property type="match status" value="1"/>
</dbReference>
<name>A0A1V8M326_9GAMM</name>
<evidence type="ECO:0000256" key="1">
    <source>
        <dbReference type="ARBA" id="ARBA00004651"/>
    </source>
</evidence>
<dbReference type="Proteomes" id="UP000191980">
    <property type="component" value="Unassembled WGS sequence"/>
</dbReference>
<evidence type="ECO:0008006" key="13">
    <source>
        <dbReference type="Google" id="ProtNLM"/>
    </source>
</evidence>
<dbReference type="Pfam" id="PF21082">
    <property type="entry name" value="MS_channel_3rd"/>
    <property type="match status" value="1"/>
</dbReference>
<reference evidence="11 12" key="1">
    <citation type="submission" date="2015-12" db="EMBL/GenBank/DDBJ databases">
        <authorList>
            <person name="Shamseldin A."/>
            <person name="Moawad H."/>
            <person name="Abd El-Rahim W.M."/>
            <person name="Sadowsky M.J."/>
        </authorList>
    </citation>
    <scope>NUCLEOTIDE SEQUENCE [LARGE SCALE GENOMIC DNA]</scope>
    <source>
        <strain evidence="11 12">WF1</strain>
    </source>
</reference>
<dbReference type="SUPFAM" id="SSF82689">
    <property type="entry name" value="Mechanosensitive channel protein MscS (YggB), C-terminal domain"/>
    <property type="match status" value="1"/>
</dbReference>
<dbReference type="InterPro" id="IPR006685">
    <property type="entry name" value="MscS_channel_2nd"/>
</dbReference>
<sequence>MAWWIEPLFQIGDTPVSAFGLVRVILIIIFASIVSAMFQRLLLRIAERKDMEGSRASALYTVGRLAHYLILLIGIIIALSSIGLDFTNLALVAGALSVGIGFGLQSIVNNFVSGLILLFEGTLKVGDFIEIESGVTGLVKGINVRSTLINTNDNVDMIVPNSVLVSNRVTNWTLREVNRRIHVPFGVAYGTDKNLVKKAVLEAASRVRFTHQSKRGEMVQCWLVNFGENSLDFELVVWINQEAVRKPGTVHAAYMWEIETSLSDYGIEIPFPQRDLHIRSVFGNSTPNNTDAPSE</sequence>
<evidence type="ECO:0000256" key="2">
    <source>
        <dbReference type="ARBA" id="ARBA00008017"/>
    </source>
</evidence>
<keyword evidence="4 7" id="KW-0812">Transmembrane</keyword>
<protein>
    <recommendedName>
        <fullName evidence="13">Potassium transporter KefA</fullName>
    </recommendedName>
</protein>
<feature type="domain" description="Mechanosensitive ion channel MscS" evidence="8">
    <location>
        <begin position="107"/>
        <end position="173"/>
    </location>
</feature>
<dbReference type="InterPro" id="IPR052702">
    <property type="entry name" value="MscS-like_channel"/>
</dbReference>
<accession>A0A1V8M326</accession>
<dbReference type="Gene3D" id="2.30.30.60">
    <property type="match status" value="1"/>
</dbReference>
<dbReference type="Gene3D" id="3.30.70.100">
    <property type="match status" value="1"/>
</dbReference>
<dbReference type="InterPro" id="IPR011066">
    <property type="entry name" value="MscS_channel_C_sf"/>
</dbReference>
<dbReference type="SUPFAM" id="SSF82861">
    <property type="entry name" value="Mechanosensitive channel protein MscS (YggB), transmembrane region"/>
    <property type="match status" value="1"/>
</dbReference>
<keyword evidence="5 7" id="KW-1133">Transmembrane helix</keyword>
<dbReference type="InterPro" id="IPR011014">
    <property type="entry name" value="MscS_channel_TM-2"/>
</dbReference>
<dbReference type="GO" id="GO:0005886">
    <property type="term" value="C:plasma membrane"/>
    <property type="evidence" value="ECO:0007669"/>
    <property type="project" value="UniProtKB-SubCell"/>
</dbReference>
<evidence type="ECO:0000256" key="7">
    <source>
        <dbReference type="SAM" id="Phobius"/>
    </source>
</evidence>
<dbReference type="GO" id="GO:0008381">
    <property type="term" value="F:mechanosensitive monoatomic ion channel activity"/>
    <property type="evidence" value="ECO:0007669"/>
    <property type="project" value="UniProtKB-ARBA"/>
</dbReference>
<comment type="caution">
    <text evidence="11">The sequence shown here is derived from an EMBL/GenBank/DDBJ whole genome shotgun (WGS) entry which is preliminary data.</text>
</comment>
<dbReference type="InterPro" id="IPR049142">
    <property type="entry name" value="MS_channel_1st"/>
</dbReference>
<dbReference type="EMBL" id="LPUF01000003">
    <property type="protein sequence ID" value="OQK15954.1"/>
    <property type="molecule type" value="Genomic_DNA"/>
</dbReference>
<proteinExistence type="inferred from homology"/>
<comment type="subcellular location">
    <subcellularLocation>
        <location evidence="1">Cell membrane</location>
        <topology evidence="1">Multi-pass membrane protein</topology>
    </subcellularLocation>
</comment>
<evidence type="ECO:0000259" key="10">
    <source>
        <dbReference type="Pfam" id="PF21088"/>
    </source>
</evidence>
<organism evidence="11 12">
    <name type="scientific">Methyloprofundus sedimenti</name>
    <dbReference type="NCBI Taxonomy" id="1420851"/>
    <lineage>
        <taxon>Bacteria</taxon>
        <taxon>Pseudomonadati</taxon>
        <taxon>Pseudomonadota</taxon>
        <taxon>Gammaproteobacteria</taxon>
        <taxon>Methylococcales</taxon>
        <taxon>Methylococcaceae</taxon>
        <taxon>Methyloprofundus</taxon>
    </lineage>
</organism>
<evidence type="ECO:0000256" key="5">
    <source>
        <dbReference type="ARBA" id="ARBA00022989"/>
    </source>
</evidence>
<evidence type="ECO:0000259" key="8">
    <source>
        <dbReference type="Pfam" id="PF00924"/>
    </source>
</evidence>
<dbReference type="PANTHER" id="PTHR30347">
    <property type="entry name" value="POTASSIUM CHANNEL RELATED"/>
    <property type="match status" value="1"/>
</dbReference>
<dbReference type="PANTHER" id="PTHR30347:SF1">
    <property type="entry name" value="MECHANOSENSITIVE CHANNEL MSCK"/>
    <property type="match status" value="1"/>
</dbReference>
<dbReference type="InterPro" id="IPR010920">
    <property type="entry name" value="LSM_dom_sf"/>
</dbReference>
<feature type="transmembrane region" description="Helical" evidence="7">
    <location>
        <begin position="64"/>
        <end position="84"/>
    </location>
</feature>
<evidence type="ECO:0000256" key="6">
    <source>
        <dbReference type="ARBA" id="ARBA00023136"/>
    </source>
</evidence>
<evidence type="ECO:0000259" key="9">
    <source>
        <dbReference type="Pfam" id="PF21082"/>
    </source>
</evidence>
<dbReference type="SUPFAM" id="SSF50182">
    <property type="entry name" value="Sm-like ribonucleoproteins"/>
    <property type="match status" value="1"/>
</dbReference>
<keyword evidence="3" id="KW-1003">Cell membrane</keyword>
<dbReference type="InterPro" id="IPR023408">
    <property type="entry name" value="MscS_beta-dom_sf"/>
</dbReference>
<comment type="similarity">
    <text evidence="2">Belongs to the MscS (TC 1.A.23) family.</text>
</comment>
<dbReference type="AlphaFoldDB" id="A0A1V8M326"/>
<keyword evidence="12" id="KW-1185">Reference proteome</keyword>
<evidence type="ECO:0000313" key="11">
    <source>
        <dbReference type="EMBL" id="OQK15954.1"/>
    </source>
</evidence>
<feature type="transmembrane region" description="Helical" evidence="7">
    <location>
        <begin position="90"/>
        <end position="119"/>
    </location>
</feature>
<keyword evidence="6 7" id="KW-0472">Membrane</keyword>
<dbReference type="Pfam" id="PF21088">
    <property type="entry name" value="MS_channel_1st"/>
    <property type="match status" value="1"/>
</dbReference>
<dbReference type="InterPro" id="IPR049278">
    <property type="entry name" value="MS_channel_C"/>
</dbReference>
<feature type="domain" description="Mechanosensitive ion channel transmembrane helices 2/3" evidence="10">
    <location>
        <begin position="68"/>
        <end position="105"/>
    </location>
</feature>
<evidence type="ECO:0000256" key="4">
    <source>
        <dbReference type="ARBA" id="ARBA00022692"/>
    </source>
</evidence>
<gene>
    <name evidence="11" type="ORF">AU255_15300</name>
</gene>
<dbReference type="Pfam" id="PF00924">
    <property type="entry name" value="MS_channel_2nd"/>
    <property type="match status" value="1"/>
</dbReference>
<evidence type="ECO:0000313" key="12">
    <source>
        <dbReference type="Proteomes" id="UP000191980"/>
    </source>
</evidence>
<feature type="transmembrane region" description="Helical" evidence="7">
    <location>
        <begin position="20"/>
        <end position="43"/>
    </location>
</feature>